<accession>A0A9W8E8Z5</accession>
<dbReference type="OrthoDB" id="25002at2759"/>
<keyword evidence="3" id="KW-1185">Reference proteome</keyword>
<dbReference type="Gene3D" id="3.40.250.10">
    <property type="entry name" value="Rhodanese-like domain"/>
    <property type="match status" value="1"/>
</dbReference>
<protein>
    <recommendedName>
        <fullName evidence="1">Rhodanese domain-containing protein</fullName>
    </recommendedName>
</protein>
<dbReference type="PROSITE" id="PS50206">
    <property type="entry name" value="RHODANESE_3"/>
    <property type="match status" value="1"/>
</dbReference>
<dbReference type="NCBIfam" id="NF001133">
    <property type="entry name" value="PRK00142.1-1"/>
    <property type="match status" value="1"/>
</dbReference>
<reference evidence="2" key="1">
    <citation type="submission" date="2022-07" db="EMBL/GenBank/DDBJ databases">
        <title>Phylogenomic reconstructions and comparative analyses of Kickxellomycotina fungi.</title>
        <authorList>
            <person name="Reynolds N.K."/>
            <person name="Stajich J.E."/>
            <person name="Barry K."/>
            <person name="Grigoriev I.V."/>
            <person name="Crous P."/>
            <person name="Smith M.E."/>
        </authorList>
    </citation>
    <scope>NUCLEOTIDE SEQUENCE</scope>
    <source>
        <strain evidence="2">RSA 1196</strain>
    </source>
</reference>
<dbReference type="Proteomes" id="UP001150925">
    <property type="component" value="Unassembled WGS sequence"/>
</dbReference>
<dbReference type="InterPro" id="IPR001763">
    <property type="entry name" value="Rhodanese-like_dom"/>
</dbReference>
<dbReference type="AlphaFoldDB" id="A0A9W8E8Z5"/>
<evidence type="ECO:0000259" key="1">
    <source>
        <dbReference type="PROSITE" id="PS50206"/>
    </source>
</evidence>
<organism evidence="2 3">
    <name type="scientific">Dispira parvispora</name>
    <dbReference type="NCBI Taxonomy" id="1520584"/>
    <lineage>
        <taxon>Eukaryota</taxon>
        <taxon>Fungi</taxon>
        <taxon>Fungi incertae sedis</taxon>
        <taxon>Zoopagomycota</taxon>
        <taxon>Kickxellomycotina</taxon>
        <taxon>Dimargaritomycetes</taxon>
        <taxon>Dimargaritales</taxon>
        <taxon>Dimargaritaceae</taxon>
        <taxon>Dispira</taxon>
    </lineage>
</organism>
<dbReference type="Pfam" id="PF12368">
    <property type="entry name" value="Rhodanese_C"/>
    <property type="match status" value="1"/>
</dbReference>
<proteinExistence type="predicted"/>
<dbReference type="PANTHER" id="PTHR43846">
    <property type="entry name" value="UPF0176 PROTEIN YCEA"/>
    <property type="match status" value="1"/>
</dbReference>
<sequence length="444" mass="50396">MLTSPGLLTTRHCRSRRIPPLLVRRVPNQSVITNIPRFLCSRSSTAASKENTSLLGHLPTTYMTPVWRFPHRWCLRTLYSTNTSTSSEKNAQPTPITERCTFSFYAFVPLTSERAIELRKYLKLQLKDPLQILGRVYLSEEGINGQVSCPSTQTVQLRELLESIPEFQHITLNEAISHQTSFEKLVVTVRKQLVRDGVSIRDIDIHQQPEYLSPAEWHSELSSLPSNALLIDMRNNYESTIGHFQNAVRPEVTTFSEEIQVMKDLVQGKEEDPIYMYCTGGIRCSKAGAILKSAGFRDVKMLRGGITAYGRFIRKSGLPSLYIGKNFTFDQRLGEAITNDVLGTCYQCGTQSDQYVNCASDQCNTFFIQCTACAIKHHDTCGDQRCIDDVLTHTDPLEITSSPKQPTRWQHTDRKHPHIVRRRISENLERRTKDNPGLATCQIA</sequence>
<dbReference type="Gene3D" id="3.30.70.100">
    <property type="match status" value="1"/>
</dbReference>
<comment type="caution">
    <text evidence="2">The sequence shown here is derived from an EMBL/GenBank/DDBJ whole genome shotgun (WGS) entry which is preliminary data.</text>
</comment>
<dbReference type="InterPro" id="IPR036873">
    <property type="entry name" value="Rhodanese-like_dom_sf"/>
</dbReference>
<feature type="domain" description="Rhodanese" evidence="1">
    <location>
        <begin position="224"/>
        <end position="314"/>
    </location>
</feature>
<name>A0A9W8E8Z5_9FUNG</name>
<evidence type="ECO:0000313" key="2">
    <source>
        <dbReference type="EMBL" id="KAJ1969367.1"/>
    </source>
</evidence>
<dbReference type="Pfam" id="PF17773">
    <property type="entry name" value="UPF0176_N"/>
    <property type="match status" value="1"/>
</dbReference>
<dbReference type="InterPro" id="IPR022111">
    <property type="entry name" value="Rhodanese_C"/>
</dbReference>
<dbReference type="PANTHER" id="PTHR43846:SF1">
    <property type="entry name" value="TRNA URIDINE(34) HYDROXYLASE"/>
    <property type="match status" value="1"/>
</dbReference>
<evidence type="ECO:0000313" key="3">
    <source>
        <dbReference type="Proteomes" id="UP001150925"/>
    </source>
</evidence>
<dbReference type="EMBL" id="JANBPY010000066">
    <property type="protein sequence ID" value="KAJ1969367.1"/>
    <property type="molecule type" value="Genomic_DNA"/>
</dbReference>
<gene>
    <name evidence="2" type="ORF">IWQ62_000673</name>
</gene>
<dbReference type="SUPFAM" id="SSF52821">
    <property type="entry name" value="Rhodanese/Cell cycle control phosphatase"/>
    <property type="match status" value="1"/>
</dbReference>
<dbReference type="InterPro" id="IPR040503">
    <property type="entry name" value="TRHO_N"/>
</dbReference>
<dbReference type="SMART" id="SM00450">
    <property type="entry name" value="RHOD"/>
    <property type="match status" value="1"/>
</dbReference>
<dbReference type="Pfam" id="PF00581">
    <property type="entry name" value="Rhodanese"/>
    <property type="match status" value="1"/>
</dbReference>